<dbReference type="EMBL" id="DF238779">
    <property type="protein sequence ID" value="GAC93937.1"/>
    <property type="molecule type" value="Genomic_DNA"/>
</dbReference>
<name>R9NZ40_PSEHS</name>
<dbReference type="RefSeq" id="XP_012187524.1">
    <property type="nucleotide sequence ID" value="XM_012332134.1"/>
</dbReference>
<reference evidence="2" key="1">
    <citation type="journal article" date="2013" name="Genome Announc.">
        <title>Draft genome sequence of the basidiomycetous yeast-like fungus Pseudozyma hubeiensis SY62, which produces an abundant amount of the biosurfactant mannosylerythritol lipids.</title>
        <authorList>
            <person name="Konishi M."/>
            <person name="Hatada Y."/>
            <person name="Horiuchi J."/>
        </authorList>
    </citation>
    <scope>NUCLEOTIDE SEQUENCE [LARGE SCALE GENOMIC DNA]</scope>
    <source>
        <strain evidence="2">SY62</strain>
    </source>
</reference>
<evidence type="ECO:0000313" key="1">
    <source>
        <dbReference type="EMBL" id="GAC93937.1"/>
    </source>
</evidence>
<keyword evidence="2" id="KW-1185">Reference proteome</keyword>
<protein>
    <submittedName>
        <fullName evidence="1">Ribosome biogenesis protein</fullName>
    </submittedName>
</protein>
<dbReference type="Proteomes" id="UP000014071">
    <property type="component" value="Unassembled WGS sequence"/>
</dbReference>
<dbReference type="AlphaFoldDB" id="R9NZ40"/>
<organism evidence="1 2">
    <name type="scientific">Pseudozyma hubeiensis (strain SY62)</name>
    <name type="common">Yeast</name>
    <dbReference type="NCBI Taxonomy" id="1305764"/>
    <lineage>
        <taxon>Eukaryota</taxon>
        <taxon>Fungi</taxon>
        <taxon>Dikarya</taxon>
        <taxon>Basidiomycota</taxon>
        <taxon>Ustilaginomycotina</taxon>
        <taxon>Ustilaginomycetes</taxon>
        <taxon>Ustilaginales</taxon>
        <taxon>Ustilaginaceae</taxon>
        <taxon>Pseudozyma</taxon>
    </lineage>
</organism>
<evidence type="ECO:0000313" key="2">
    <source>
        <dbReference type="Proteomes" id="UP000014071"/>
    </source>
</evidence>
<proteinExistence type="predicted"/>
<accession>R9NZ40</accession>
<gene>
    <name evidence="1" type="ORF">PHSY_001505</name>
</gene>
<dbReference type="GeneID" id="24106803"/>
<sequence length="416" mass="46592">MCRVSEKQSGLALGLRFRLEADQLSANLALRRLTAEEWDLVGAHQTKQTPTISQPLLSKRQASSDMATLLHLLPPQDAGSGYKLSVLFCMNDVAAMHIALIRSLDLRRVSGASTHDEGLHRTNVELFATTSGGDRLLLIRRRYGTQTLLDTPTVSVEEETGRFTGGHSDKSLVTQRGKSFTQDKRGLKLSNACATWQRTEFDCSITETHDSFAASSKDSYRLYSALCRRIEEARNGVGDRKQFCSAIGNHVHHTDPVFSLVRPGFAADWHPKAFAVFLSSLERQSTLAANRLDDNDHERSIPLTMPDKTNTLQLSSALRRHLRSFIRRRQPELSVGTWRPLSLRHLHLAESPTQSSHEHCSTTSVFIKTFVRHSAAPIFLLKRGSGNTRASAKVRKSRRKLNRIEQASCVFPKRSE</sequence>
<dbReference type="HOGENOM" id="CLU_660778_0_0_1"/>